<proteinExistence type="predicted"/>
<evidence type="ECO:0000313" key="2">
    <source>
        <dbReference type="Proteomes" id="UP001321453"/>
    </source>
</evidence>
<evidence type="ECO:0000313" key="1">
    <source>
        <dbReference type="EMBL" id="MDM7832606.1"/>
    </source>
</evidence>
<dbReference type="Proteomes" id="UP001321453">
    <property type="component" value="Unassembled WGS sequence"/>
</dbReference>
<reference evidence="1 2" key="1">
    <citation type="submission" date="2023-06" db="EMBL/GenBank/DDBJ databases">
        <title>Cellulomonas sp. MW9 Whole genome sequence.</title>
        <authorList>
            <person name="Park S."/>
        </authorList>
    </citation>
    <scope>NUCLEOTIDE SEQUENCE [LARGE SCALE GENOMIC DNA]</scope>
    <source>
        <strain evidence="1 2">MW9</strain>
    </source>
</reference>
<organism evidence="1 2">
    <name type="scientific">Cellulomonas edaphi</name>
    <dbReference type="NCBI Taxonomy" id="3053468"/>
    <lineage>
        <taxon>Bacteria</taxon>
        <taxon>Bacillati</taxon>
        <taxon>Actinomycetota</taxon>
        <taxon>Actinomycetes</taxon>
        <taxon>Micrococcales</taxon>
        <taxon>Cellulomonadaceae</taxon>
        <taxon>Cellulomonas</taxon>
    </lineage>
</organism>
<sequence length="320" mass="34489">MAARASTREYDQFGPWIDEVRGPQDVPALYSDYPIDFAAGELVLKIPRNIARRDATPDMDLYDHLLLLRRDDFVVLSRTDPTAGGAPDGAPYGQRVLAFQDIAAIHDVVNLLDGRLSILARDGDVVSVAYNGAARASVDRLIDVLRAGLWTYPPAPTGELLAGAAPEAEGAAPLARHDGALMGDFESVARRFGGLKPWAWHDRQVVPPRGSGWRALARRLTHAMSPMTLHAAVLATDDVALDVFGRRGWLIRGKAPELSSARLVIPFGALENVRTAPHDEYHGVSEVTFGSGDARVSICVPQDSGALHGIERALVGVGRT</sequence>
<protein>
    <submittedName>
        <fullName evidence="1">Uncharacterized protein</fullName>
    </submittedName>
</protein>
<keyword evidence="2" id="KW-1185">Reference proteome</keyword>
<accession>A0ABT7SAF2</accession>
<comment type="caution">
    <text evidence="1">The sequence shown here is derived from an EMBL/GenBank/DDBJ whole genome shotgun (WGS) entry which is preliminary data.</text>
</comment>
<dbReference type="RefSeq" id="WP_289448107.1">
    <property type="nucleotide sequence ID" value="NZ_JAUCGR010000004.1"/>
</dbReference>
<name>A0ABT7SAF2_9CELL</name>
<gene>
    <name evidence="1" type="ORF">QRT05_14805</name>
</gene>
<dbReference type="EMBL" id="JAUCGR010000004">
    <property type="protein sequence ID" value="MDM7832606.1"/>
    <property type="molecule type" value="Genomic_DNA"/>
</dbReference>